<evidence type="ECO:0000313" key="2">
    <source>
        <dbReference type="EMBL" id="MRX83725.1"/>
    </source>
</evidence>
<accession>A0A6N7RQT0</accession>
<organism evidence="2 3">
    <name type="scientific">Eggerthella guodeyinii</name>
    <dbReference type="NCBI Taxonomy" id="2690837"/>
    <lineage>
        <taxon>Bacteria</taxon>
        <taxon>Bacillati</taxon>
        <taxon>Actinomycetota</taxon>
        <taxon>Coriobacteriia</taxon>
        <taxon>Eggerthellales</taxon>
        <taxon>Eggerthellaceae</taxon>
        <taxon>Eggerthella</taxon>
    </lineage>
</organism>
<feature type="domain" description="Ricin B lectin" evidence="1">
    <location>
        <begin position="73"/>
        <end position="147"/>
    </location>
</feature>
<dbReference type="InterPro" id="IPR035992">
    <property type="entry name" value="Ricin_B-like_lectins"/>
</dbReference>
<evidence type="ECO:0000313" key="3">
    <source>
        <dbReference type="Proteomes" id="UP000438093"/>
    </source>
</evidence>
<keyword evidence="3" id="KW-1185">Reference proteome</keyword>
<dbReference type="SUPFAM" id="SSF50370">
    <property type="entry name" value="Ricin B-like lectins"/>
    <property type="match status" value="1"/>
</dbReference>
<name>A0A6N7RQT0_9ACTN</name>
<sequence length="185" mass="21603">MLRSDQARCNRIPPDTEQRIGANMDIDFDSMTPIEGVYQFISKAFSDERCLDIEENETGDSVPLICFPEHGGDNQKFRLRRNDEGYYAIQAVHSDKVLDGSMTERSPRWRVIQFHPNVGPNQLWRFELVLGTDVEAPAVRIRTQYEDGYVLTPRQIDGRRNMDVFLEKENNEFPNEQMFTIRRVD</sequence>
<dbReference type="EMBL" id="VTFY01000014">
    <property type="protein sequence ID" value="MRX83725.1"/>
    <property type="molecule type" value="Genomic_DNA"/>
</dbReference>
<evidence type="ECO:0000259" key="1">
    <source>
        <dbReference type="Pfam" id="PF14200"/>
    </source>
</evidence>
<protein>
    <recommendedName>
        <fullName evidence="1">Ricin B lectin domain-containing protein</fullName>
    </recommendedName>
</protein>
<dbReference type="AlphaFoldDB" id="A0A6N7RQT0"/>
<dbReference type="InterPro" id="IPR000772">
    <property type="entry name" value="Ricin_B_lectin"/>
</dbReference>
<gene>
    <name evidence="2" type="ORF">GJG86_14690</name>
</gene>
<comment type="caution">
    <text evidence="2">The sequence shown here is derived from an EMBL/GenBank/DDBJ whole genome shotgun (WGS) entry which is preliminary data.</text>
</comment>
<dbReference type="Pfam" id="PF14200">
    <property type="entry name" value="RicinB_lectin_2"/>
    <property type="match status" value="1"/>
</dbReference>
<dbReference type="Gene3D" id="2.80.10.50">
    <property type="match status" value="1"/>
</dbReference>
<dbReference type="PROSITE" id="PS50231">
    <property type="entry name" value="RICIN_B_LECTIN"/>
    <property type="match status" value="1"/>
</dbReference>
<dbReference type="Proteomes" id="UP000438093">
    <property type="component" value="Unassembled WGS sequence"/>
</dbReference>
<proteinExistence type="predicted"/>
<reference evidence="3" key="1">
    <citation type="submission" date="2019-08" db="EMBL/GenBank/DDBJ databases">
        <title>Arthrobacter sp. nov., isolated from plateau pika and Tibetan wild ass.</title>
        <authorList>
            <person name="Ge Y."/>
        </authorList>
    </citation>
    <scope>NUCLEOTIDE SEQUENCE [LARGE SCALE GENOMIC DNA]</scope>
    <source>
        <strain evidence="3">HF-4214</strain>
    </source>
</reference>
<dbReference type="CDD" id="cd00161">
    <property type="entry name" value="beta-trefoil_Ricin-like"/>
    <property type="match status" value="1"/>
</dbReference>